<comment type="caution">
    <text evidence="1">The sequence shown here is derived from an EMBL/GenBank/DDBJ whole genome shotgun (WGS) entry which is preliminary data.</text>
</comment>
<dbReference type="InterPro" id="IPR029083">
    <property type="entry name" value="Imm32"/>
</dbReference>
<dbReference type="RefSeq" id="WP_397094425.1">
    <property type="nucleotide sequence ID" value="NZ_JBIRYO010000021.1"/>
</dbReference>
<protein>
    <submittedName>
        <fullName evidence="1">Uncharacterized protein</fullName>
    </submittedName>
</protein>
<accession>A0ABW7X7J9</accession>
<gene>
    <name evidence="1" type="ORF">ACH49W_27160</name>
</gene>
<sequence length="128" mass="13343">MRLVFDPVFGEVDLTASVEELASLAGAVAEGDRLIRSTSPPDDDTLAGVEVRKASGPGIRIELDAARQVLVIGGDPGARAILAADFQSMATAEDGGHLHIDYFPGHPYLVEGSLPVVVNSPHGGMPTR</sequence>
<dbReference type="Pfam" id="PF15566">
    <property type="entry name" value="Imm32"/>
    <property type="match status" value="1"/>
</dbReference>
<evidence type="ECO:0000313" key="2">
    <source>
        <dbReference type="Proteomes" id="UP001611415"/>
    </source>
</evidence>
<dbReference type="EMBL" id="JBIRYO010000021">
    <property type="protein sequence ID" value="MFI2477076.1"/>
    <property type="molecule type" value="Genomic_DNA"/>
</dbReference>
<dbReference type="Proteomes" id="UP001611415">
    <property type="component" value="Unassembled WGS sequence"/>
</dbReference>
<evidence type="ECO:0000313" key="1">
    <source>
        <dbReference type="EMBL" id="MFI2477076.1"/>
    </source>
</evidence>
<keyword evidence="2" id="KW-1185">Reference proteome</keyword>
<reference evidence="1 2" key="1">
    <citation type="submission" date="2024-10" db="EMBL/GenBank/DDBJ databases">
        <title>The Natural Products Discovery Center: Release of the First 8490 Sequenced Strains for Exploring Actinobacteria Biosynthetic Diversity.</title>
        <authorList>
            <person name="Kalkreuter E."/>
            <person name="Kautsar S.A."/>
            <person name="Yang D."/>
            <person name="Bader C.D."/>
            <person name="Teijaro C.N."/>
            <person name="Fluegel L."/>
            <person name="Davis C.M."/>
            <person name="Simpson J.R."/>
            <person name="Lauterbach L."/>
            <person name="Steele A.D."/>
            <person name="Gui C."/>
            <person name="Meng S."/>
            <person name="Li G."/>
            <person name="Viehrig K."/>
            <person name="Ye F."/>
            <person name="Su P."/>
            <person name="Kiefer A.F."/>
            <person name="Nichols A."/>
            <person name="Cepeda A.J."/>
            <person name="Yan W."/>
            <person name="Fan B."/>
            <person name="Jiang Y."/>
            <person name="Adhikari A."/>
            <person name="Zheng C.-J."/>
            <person name="Schuster L."/>
            <person name="Cowan T.M."/>
            <person name="Smanski M.J."/>
            <person name="Chevrette M.G."/>
            <person name="De Carvalho L.P.S."/>
            <person name="Shen B."/>
        </authorList>
    </citation>
    <scope>NUCLEOTIDE SEQUENCE [LARGE SCALE GENOMIC DNA]</scope>
    <source>
        <strain evidence="1 2">NPDC019275</strain>
    </source>
</reference>
<name>A0ABW7X7J9_9NOCA</name>
<organism evidence="1 2">
    <name type="scientific">Nocardia xishanensis</name>
    <dbReference type="NCBI Taxonomy" id="238964"/>
    <lineage>
        <taxon>Bacteria</taxon>
        <taxon>Bacillati</taxon>
        <taxon>Actinomycetota</taxon>
        <taxon>Actinomycetes</taxon>
        <taxon>Mycobacteriales</taxon>
        <taxon>Nocardiaceae</taxon>
        <taxon>Nocardia</taxon>
    </lineage>
</organism>
<proteinExistence type="predicted"/>